<dbReference type="Proteomes" id="UP001596237">
    <property type="component" value="Unassembled WGS sequence"/>
</dbReference>
<sequence>MTELPLLFDKADLPLHPLTPEKNFKSLQYPVWSEDKAKLIQEYLRLFTFITKHGIYIDGFSAPQQRSMAEICSARLVMETEPKRIKTFWLCDLDPKGIELLRAIAGADKTPKRRIEIREGDFNLVLPEILASGCITSKTATFALLDQRTFECSWQTVQALSRYKSTLDPQATKIEIFYFFATGWLDRSIAAVSRPQTTAKLESWWGRPDWRQLQGMQGVPRAKMLADRFKSELGYKYAHPYAIHSRRRHGRTMYHMIHATDHAEAPLLMLRAYRKISGRPEIDPASTQVDMAELWRDVQ</sequence>
<dbReference type="RefSeq" id="WP_183669330.1">
    <property type="nucleotide sequence ID" value="NZ_JBHSTT010000020.1"/>
</dbReference>
<organism evidence="1 2">
    <name type="scientific">Methylorubrum zatmanii</name>
    <dbReference type="NCBI Taxonomy" id="29429"/>
    <lineage>
        <taxon>Bacteria</taxon>
        <taxon>Pseudomonadati</taxon>
        <taxon>Pseudomonadota</taxon>
        <taxon>Alphaproteobacteria</taxon>
        <taxon>Hyphomicrobiales</taxon>
        <taxon>Methylobacteriaceae</taxon>
        <taxon>Methylorubrum</taxon>
    </lineage>
</organism>
<name>A0ABW1WMJ6_9HYPH</name>
<comment type="caution">
    <text evidence="1">The sequence shown here is derived from an EMBL/GenBank/DDBJ whole genome shotgun (WGS) entry which is preliminary data.</text>
</comment>
<dbReference type="InterPro" id="IPR031009">
    <property type="entry name" value="Tcm_partner"/>
</dbReference>
<keyword evidence="2" id="KW-1185">Reference proteome</keyword>
<reference evidence="2" key="1">
    <citation type="journal article" date="2019" name="Int. J. Syst. Evol. Microbiol.">
        <title>The Global Catalogue of Microorganisms (GCM) 10K type strain sequencing project: providing services to taxonomists for standard genome sequencing and annotation.</title>
        <authorList>
            <consortium name="The Broad Institute Genomics Platform"/>
            <consortium name="The Broad Institute Genome Sequencing Center for Infectious Disease"/>
            <person name="Wu L."/>
            <person name="Ma J."/>
        </authorList>
    </citation>
    <scope>NUCLEOTIDE SEQUENCE [LARGE SCALE GENOMIC DNA]</scope>
    <source>
        <strain evidence="2">CCUG 36916</strain>
    </source>
</reference>
<dbReference type="EMBL" id="JBHSTT010000020">
    <property type="protein sequence ID" value="MFC6388901.1"/>
    <property type="molecule type" value="Genomic_DNA"/>
</dbReference>
<evidence type="ECO:0000313" key="1">
    <source>
        <dbReference type="EMBL" id="MFC6388901.1"/>
    </source>
</evidence>
<proteinExistence type="predicted"/>
<evidence type="ECO:0000313" key="2">
    <source>
        <dbReference type="Proteomes" id="UP001596237"/>
    </source>
</evidence>
<protein>
    <submittedName>
        <fullName evidence="1">Three-Cys-motif partner protein TcmP</fullName>
    </submittedName>
</protein>
<accession>A0ABW1WMJ6</accession>
<dbReference type="NCBIfam" id="TIGR04474">
    <property type="entry name" value="tcm_partner"/>
    <property type="match status" value="1"/>
</dbReference>
<gene>
    <name evidence="1" type="primary">tcmP</name>
    <name evidence="1" type="ORF">ACFQDP_06030</name>
</gene>